<evidence type="ECO:0000313" key="1">
    <source>
        <dbReference type="EMBL" id="WAR08916.1"/>
    </source>
</evidence>
<protein>
    <submittedName>
        <fullName evidence="1">Uncharacterized protein</fullName>
    </submittedName>
</protein>
<reference evidence="1" key="1">
    <citation type="submission" date="2022-11" db="EMBL/GenBank/DDBJ databases">
        <title>Centuries of genome instability and evolution in soft-shell clam transmissible cancer (bioRxiv).</title>
        <authorList>
            <person name="Hart S.F.M."/>
            <person name="Yonemitsu M.A."/>
            <person name="Giersch R.M."/>
            <person name="Beal B.F."/>
            <person name="Arriagada G."/>
            <person name="Davis B.W."/>
            <person name="Ostrander E.A."/>
            <person name="Goff S.P."/>
            <person name="Metzger M.J."/>
        </authorList>
    </citation>
    <scope>NUCLEOTIDE SEQUENCE</scope>
    <source>
        <strain evidence="1">MELC-2E11</strain>
        <tissue evidence="1">Siphon/mantle</tissue>
    </source>
</reference>
<name>A0ABY7EJE2_MYAAR</name>
<gene>
    <name evidence="1" type="ORF">MAR_018874</name>
</gene>
<sequence length="102" mass="11924">MNAKLERTPTALTVRLQKGERLPSKSVKQVIDKLRNAIRASLLNICIEQNIQFKFKSNIDISKVKLTKTFRHSNPNQYFKLSETYSRLNSYTSTLYHMPLKH</sequence>
<dbReference type="EMBL" id="CP111017">
    <property type="protein sequence ID" value="WAR08916.1"/>
    <property type="molecule type" value="Genomic_DNA"/>
</dbReference>
<proteinExistence type="predicted"/>
<organism evidence="1 2">
    <name type="scientific">Mya arenaria</name>
    <name type="common">Soft-shell clam</name>
    <dbReference type="NCBI Taxonomy" id="6604"/>
    <lineage>
        <taxon>Eukaryota</taxon>
        <taxon>Metazoa</taxon>
        <taxon>Spiralia</taxon>
        <taxon>Lophotrochozoa</taxon>
        <taxon>Mollusca</taxon>
        <taxon>Bivalvia</taxon>
        <taxon>Autobranchia</taxon>
        <taxon>Heteroconchia</taxon>
        <taxon>Euheterodonta</taxon>
        <taxon>Imparidentia</taxon>
        <taxon>Neoheterodontei</taxon>
        <taxon>Myida</taxon>
        <taxon>Myoidea</taxon>
        <taxon>Myidae</taxon>
        <taxon>Mya</taxon>
    </lineage>
</organism>
<evidence type="ECO:0000313" key="2">
    <source>
        <dbReference type="Proteomes" id="UP001164746"/>
    </source>
</evidence>
<keyword evidence="2" id="KW-1185">Reference proteome</keyword>
<accession>A0ABY7EJE2</accession>
<dbReference type="Proteomes" id="UP001164746">
    <property type="component" value="Chromosome 6"/>
</dbReference>